<protein>
    <submittedName>
        <fullName evidence="2">Sulfurtransferase</fullName>
    </submittedName>
</protein>
<organism evidence="2 3">
    <name type="scientific">Comamonas avium</name>
    <dbReference type="NCBI Taxonomy" id="2762231"/>
    <lineage>
        <taxon>Bacteria</taxon>
        <taxon>Pseudomonadati</taxon>
        <taxon>Pseudomonadota</taxon>
        <taxon>Betaproteobacteria</taxon>
        <taxon>Burkholderiales</taxon>
        <taxon>Comamonadaceae</taxon>
        <taxon>Comamonas</taxon>
    </lineage>
</organism>
<feature type="domain" description="Rhodanese" evidence="1">
    <location>
        <begin position="142"/>
        <end position="233"/>
    </location>
</feature>
<evidence type="ECO:0000259" key="1">
    <source>
        <dbReference type="PROSITE" id="PS50206"/>
    </source>
</evidence>
<keyword evidence="3" id="KW-1185">Reference proteome</keyword>
<feature type="domain" description="Rhodanese" evidence="1">
    <location>
        <begin position="277"/>
        <end position="367"/>
    </location>
</feature>
<proteinExistence type="predicted"/>
<sequence>MTQHLTSLTPAQLKTAIADGHEIALIDVREEGLFGLGHLLLSSSAPLSRLELLIERLVPRRGARLVLIDAQGETAPIAAQRLQHAGFHNLHVLAGGTTAWVAAGYPLFDGVYVPSKAFGEVIEHTLKTPVIDVDALEQLRRDGVDHVVVDSRPWEEYRLRTIPGAINCPGAELAQRIQAIAPDPETLVVVNCGGRTRSILGAQTLIHAAIPNPVLSLKDGAQGWVLSGRKLEVGADRVAPYLPAQAPALAQARKVAQQAGVQIVDWQTVQGFVQQDSARSVFLFDVRGPQEYQASHLAGWRHAPGGQLVQSTDHYVGTLRARVVLHDPQLLRALTTAAWVQQLGLHEVFVLEQAPATAALQAGPEIQPVLPVTFGDAVWIQPSDLAALQASAQSDAVAVFDIDSSLDYRHAHIPGSWHAGRPALGALWATEPDRFKHTTLVITSADGTLAGLAAAEWRRATGRDVRALLGGTQAWQQQGLPTEAGLARAAPQQFDRWYGPWAYEGEAQLQAFRDYLSWEVDLAERIHLDGDLPIQLQAVA</sequence>
<dbReference type="RefSeq" id="WP_191721832.1">
    <property type="nucleotide sequence ID" value="NZ_JACSQK010000002.1"/>
</dbReference>
<name>A0ABR8S7F1_9BURK</name>
<dbReference type="InterPro" id="IPR001763">
    <property type="entry name" value="Rhodanese-like_dom"/>
</dbReference>
<dbReference type="InterPro" id="IPR036873">
    <property type="entry name" value="Rhodanese-like_dom_sf"/>
</dbReference>
<gene>
    <name evidence="2" type="ORF">H9646_02825</name>
</gene>
<dbReference type="EMBL" id="JACSQK010000002">
    <property type="protein sequence ID" value="MBD7959401.1"/>
    <property type="molecule type" value="Genomic_DNA"/>
</dbReference>
<evidence type="ECO:0000313" key="2">
    <source>
        <dbReference type="EMBL" id="MBD7959401.1"/>
    </source>
</evidence>
<dbReference type="SUPFAM" id="SSF52821">
    <property type="entry name" value="Rhodanese/Cell cycle control phosphatase"/>
    <property type="match status" value="4"/>
</dbReference>
<evidence type="ECO:0000313" key="3">
    <source>
        <dbReference type="Proteomes" id="UP000634919"/>
    </source>
</evidence>
<feature type="domain" description="Rhodanese" evidence="1">
    <location>
        <begin position="19"/>
        <end position="109"/>
    </location>
</feature>
<reference evidence="2 3" key="1">
    <citation type="submission" date="2020-08" db="EMBL/GenBank/DDBJ databases">
        <title>A Genomic Blueprint of the Chicken Gut Microbiome.</title>
        <authorList>
            <person name="Gilroy R."/>
            <person name="Ravi A."/>
            <person name="Getino M."/>
            <person name="Pursley I."/>
            <person name="Horton D.L."/>
            <person name="Alikhan N.-F."/>
            <person name="Baker D."/>
            <person name="Gharbi K."/>
            <person name="Hall N."/>
            <person name="Watson M."/>
            <person name="Adriaenssens E.M."/>
            <person name="Foster-Nyarko E."/>
            <person name="Jarju S."/>
            <person name="Secka A."/>
            <person name="Antonio M."/>
            <person name="Oren A."/>
            <person name="Chaudhuri R."/>
            <person name="La Ragione R.M."/>
            <person name="Hildebrand F."/>
            <person name="Pallen M.J."/>
        </authorList>
    </citation>
    <scope>NUCLEOTIDE SEQUENCE [LARGE SCALE GENOMIC DNA]</scope>
    <source>
        <strain evidence="2 3">Sa2CVA6</strain>
    </source>
</reference>
<feature type="domain" description="Rhodanese" evidence="1">
    <location>
        <begin position="393"/>
        <end position="484"/>
    </location>
</feature>
<dbReference type="Gene3D" id="3.40.250.10">
    <property type="entry name" value="Rhodanese-like domain"/>
    <property type="match status" value="4"/>
</dbReference>
<dbReference type="PANTHER" id="PTHR44086">
    <property type="entry name" value="THIOSULFATE SULFURTRANSFERASE RDL2, MITOCHONDRIAL-RELATED"/>
    <property type="match status" value="1"/>
</dbReference>
<dbReference type="Proteomes" id="UP000634919">
    <property type="component" value="Unassembled WGS sequence"/>
</dbReference>
<dbReference type="SMART" id="SM00450">
    <property type="entry name" value="RHOD"/>
    <property type="match status" value="4"/>
</dbReference>
<dbReference type="PANTHER" id="PTHR44086:SF10">
    <property type="entry name" value="THIOSULFATE SULFURTRANSFERASE_RHODANESE-LIKE DOMAIN-CONTAINING PROTEIN 3"/>
    <property type="match status" value="1"/>
</dbReference>
<dbReference type="PROSITE" id="PS50206">
    <property type="entry name" value="RHODANESE_3"/>
    <property type="match status" value="4"/>
</dbReference>
<accession>A0ABR8S7F1</accession>
<comment type="caution">
    <text evidence="2">The sequence shown here is derived from an EMBL/GenBank/DDBJ whole genome shotgun (WGS) entry which is preliminary data.</text>
</comment>
<dbReference type="Pfam" id="PF00581">
    <property type="entry name" value="Rhodanese"/>
    <property type="match status" value="4"/>
</dbReference>